<dbReference type="CDD" id="cd02042">
    <property type="entry name" value="ParAB_family"/>
    <property type="match status" value="1"/>
</dbReference>
<dbReference type="STRING" id="1423812.FD20_GL002035"/>
<dbReference type="SUPFAM" id="SSF52540">
    <property type="entry name" value="P-loop containing nucleoside triphosphate hydrolases"/>
    <property type="match status" value="1"/>
</dbReference>
<gene>
    <name evidence="2" type="ORF">FD20_GL002035</name>
</gene>
<keyword evidence="3" id="KW-1185">Reference proteome</keyword>
<dbReference type="PANTHER" id="PTHR13696:SF52">
    <property type="entry name" value="PARA FAMILY PROTEIN CT_582"/>
    <property type="match status" value="1"/>
</dbReference>
<dbReference type="PANTHER" id="PTHR13696">
    <property type="entry name" value="P-LOOP CONTAINING NUCLEOSIDE TRIPHOSPHATE HYDROLASE"/>
    <property type="match status" value="1"/>
</dbReference>
<dbReference type="RefSeq" id="WP_057738788.1">
    <property type="nucleotide sequence ID" value="NZ_AZEG01000055.1"/>
</dbReference>
<sequence length="265" mass="29852">MGKVIALSSNKGGILKTSLAVNLSGTLATHGKKVLLIDMDNQGNVATTFGLDPDDIEFTIYDLLVKNPELGNPDLALNKVSDKIDIIVANDDMAYFEIDVLTDTEHYPKYFELLRNVVDIFKSRYDYIIVDTPPQMGLIAANVFYAVQDVIIPFQPEEYAFRSLVKSVSAIDKFKKVNEDLQVKEIVPVKVKRTIMHQAYLDSARSYAKARNLKFSNIIIKDSIKYAEMVARMNIPVTLFEDVPKTLLPYKKVYTELAKELGYIG</sequence>
<accession>A0A0R1PSI4</accession>
<dbReference type="AlphaFoldDB" id="A0A0R1PSI4"/>
<name>A0A0R1PSI4_9LACO</name>
<protein>
    <recommendedName>
        <fullName evidence="1">AAA domain-containing protein</fullName>
    </recommendedName>
</protein>
<organism evidence="2 3">
    <name type="scientific">Liquorilactobacillus uvarum DSM 19971</name>
    <dbReference type="NCBI Taxonomy" id="1423812"/>
    <lineage>
        <taxon>Bacteria</taxon>
        <taxon>Bacillati</taxon>
        <taxon>Bacillota</taxon>
        <taxon>Bacilli</taxon>
        <taxon>Lactobacillales</taxon>
        <taxon>Lactobacillaceae</taxon>
        <taxon>Liquorilactobacillus</taxon>
    </lineage>
</organism>
<evidence type="ECO:0000313" key="2">
    <source>
        <dbReference type="EMBL" id="KRL33060.1"/>
    </source>
</evidence>
<comment type="caution">
    <text evidence="2">The sequence shown here is derived from an EMBL/GenBank/DDBJ whole genome shotgun (WGS) entry which is preliminary data.</text>
</comment>
<dbReference type="InterPro" id="IPR027417">
    <property type="entry name" value="P-loop_NTPase"/>
</dbReference>
<dbReference type="InterPro" id="IPR025669">
    <property type="entry name" value="AAA_dom"/>
</dbReference>
<dbReference type="Proteomes" id="UP000051155">
    <property type="component" value="Unassembled WGS sequence"/>
</dbReference>
<dbReference type="PATRIC" id="fig|1423812.3.peg.2162"/>
<reference evidence="2 3" key="1">
    <citation type="journal article" date="2015" name="Genome Announc.">
        <title>Expanding the biotechnology potential of lactobacilli through comparative genomics of 213 strains and associated genera.</title>
        <authorList>
            <person name="Sun Z."/>
            <person name="Harris H.M."/>
            <person name="McCann A."/>
            <person name="Guo C."/>
            <person name="Argimon S."/>
            <person name="Zhang W."/>
            <person name="Yang X."/>
            <person name="Jeffery I.B."/>
            <person name="Cooney J.C."/>
            <person name="Kagawa T.F."/>
            <person name="Liu W."/>
            <person name="Song Y."/>
            <person name="Salvetti E."/>
            <person name="Wrobel A."/>
            <person name="Rasinkangas P."/>
            <person name="Parkhill J."/>
            <person name="Rea M.C."/>
            <person name="O'Sullivan O."/>
            <person name="Ritari J."/>
            <person name="Douillard F.P."/>
            <person name="Paul Ross R."/>
            <person name="Yang R."/>
            <person name="Briner A.E."/>
            <person name="Felis G.E."/>
            <person name="de Vos W.M."/>
            <person name="Barrangou R."/>
            <person name="Klaenhammer T.R."/>
            <person name="Caufield P.W."/>
            <person name="Cui Y."/>
            <person name="Zhang H."/>
            <person name="O'Toole P.W."/>
        </authorList>
    </citation>
    <scope>NUCLEOTIDE SEQUENCE [LARGE SCALE GENOMIC DNA]</scope>
    <source>
        <strain evidence="2 3">DSM 19971</strain>
    </source>
</reference>
<dbReference type="Pfam" id="PF13614">
    <property type="entry name" value="AAA_31"/>
    <property type="match status" value="1"/>
</dbReference>
<proteinExistence type="predicted"/>
<evidence type="ECO:0000259" key="1">
    <source>
        <dbReference type="Pfam" id="PF13614"/>
    </source>
</evidence>
<evidence type="ECO:0000313" key="3">
    <source>
        <dbReference type="Proteomes" id="UP000051155"/>
    </source>
</evidence>
<dbReference type="EMBL" id="AZEG01000055">
    <property type="protein sequence ID" value="KRL33060.1"/>
    <property type="molecule type" value="Genomic_DNA"/>
</dbReference>
<dbReference type="Gene3D" id="3.40.50.300">
    <property type="entry name" value="P-loop containing nucleotide triphosphate hydrolases"/>
    <property type="match status" value="1"/>
</dbReference>
<dbReference type="InterPro" id="IPR050678">
    <property type="entry name" value="DNA_Partitioning_ATPase"/>
</dbReference>
<feature type="domain" description="AAA" evidence="1">
    <location>
        <begin position="3"/>
        <end position="182"/>
    </location>
</feature>
<dbReference type="OrthoDB" id="9815116at2"/>